<feature type="transmembrane region" description="Helical" evidence="1">
    <location>
        <begin position="21"/>
        <end position="39"/>
    </location>
</feature>
<evidence type="ECO:0000313" key="3">
    <source>
        <dbReference type="Proteomes" id="UP000276133"/>
    </source>
</evidence>
<keyword evidence="1" id="KW-0812">Transmembrane</keyword>
<dbReference type="AlphaFoldDB" id="A0A3M7T4A9"/>
<organism evidence="2 3">
    <name type="scientific">Brachionus plicatilis</name>
    <name type="common">Marine rotifer</name>
    <name type="synonym">Brachionus muelleri</name>
    <dbReference type="NCBI Taxonomy" id="10195"/>
    <lineage>
        <taxon>Eukaryota</taxon>
        <taxon>Metazoa</taxon>
        <taxon>Spiralia</taxon>
        <taxon>Gnathifera</taxon>
        <taxon>Rotifera</taxon>
        <taxon>Eurotatoria</taxon>
        <taxon>Monogononta</taxon>
        <taxon>Pseudotrocha</taxon>
        <taxon>Ploima</taxon>
        <taxon>Brachionidae</taxon>
        <taxon>Brachionus</taxon>
    </lineage>
</organism>
<comment type="caution">
    <text evidence="2">The sequence shown here is derived from an EMBL/GenBank/DDBJ whole genome shotgun (WGS) entry which is preliminary data.</text>
</comment>
<protein>
    <submittedName>
        <fullName evidence="2">Uncharacterized protein</fullName>
    </submittedName>
</protein>
<dbReference type="EMBL" id="REGN01000318">
    <property type="protein sequence ID" value="RNA42795.1"/>
    <property type="molecule type" value="Genomic_DNA"/>
</dbReference>
<dbReference type="Proteomes" id="UP000276133">
    <property type="component" value="Unassembled WGS sequence"/>
</dbReference>
<proteinExistence type="predicted"/>
<accession>A0A3M7T4A9</accession>
<keyword evidence="3" id="KW-1185">Reference proteome</keyword>
<evidence type="ECO:0000313" key="2">
    <source>
        <dbReference type="EMBL" id="RNA42795.1"/>
    </source>
</evidence>
<gene>
    <name evidence="2" type="ORF">BpHYR1_029173</name>
</gene>
<name>A0A3M7T4A9_BRAPC</name>
<evidence type="ECO:0000256" key="1">
    <source>
        <dbReference type="SAM" id="Phobius"/>
    </source>
</evidence>
<keyword evidence="1" id="KW-0472">Membrane</keyword>
<keyword evidence="1" id="KW-1133">Transmembrane helix</keyword>
<reference evidence="2 3" key="1">
    <citation type="journal article" date="2018" name="Sci. Rep.">
        <title>Genomic signatures of local adaptation to the degree of environmental predictability in rotifers.</title>
        <authorList>
            <person name="Franch-Gras L."/>
            <person name="Hahn C."/>
            <person name="Garcia-Roger E.M."/>
            <person name="Carmona M.J."/>
            <person name="Serra M."/>
            <person name="Gomez A."/>
        </authorList>
    </citation>
    <scope>NUCLEOTIDE SEQUENCE [LARGE SCALE GENOMIC DNA]</scope>
    <source>
        <strain evidence="2">HYR1</strain>
    </source>
</reference>
<sequence>MKNFTLHNHMTIPRRFKKASEILFFIKLYIAICLISISIDNKKTEKNETILYTFCRGSLPLQNALVNSTSLSRKNSILNAVKS</sequence>